<sequence>MIILDLDMDCLSILSRFLSLNDLYHFALTHSVFDQVVVDMENCSIFWLEKYRGFLRDKIDEYEWAIGESMDMENDLLDHNYYYSHIGYLHRARRPVIPSLFYKSLQHRVLRIKEKLEHLQEEYFYEGCQLRYERFTRDSMKNVVAYEFYDISNKLLNYISENLIFPHSMIQVKKFWLFPSIESPTNTHVFNIRTVLSQVEYSVVFVIEKFHLFCTNPTFQHHLKRLMRERGVFQFMAFISRSDLLDLNQSINWDVLHDRYSSFMKYFEPNGVGVKHFPHQTSYHLSKLRNQYGTFLMKKGLTRENNNNIAVKENTL</sequence>
<evidence type="ECO:0000313" key="1">
    <source>
        <dbReference type="EMBL" id="KAG2385510.1"/>
    </source>
</evidence>
<evidence type="ECO:0000313" key="2">
    <source>
        <dbReference type="Proteomes" id="UP000816034"/>
    </source>
</evidence>
<dbReference type="EMBL" id="PYSW02000018">
    <property type="protein sequence ID" value="KAG2385510.1"/>
    <property type="molecule type" value="Genomic_DNA"/>
</dbReference>
<dbReference type="AlphaFoldDB" id="A0AA88KJD1"/>
<comment type="caution">
    <text evidence="1">The sequence shown here is derived from an EMBL/GenBank/DDBJ whole genome shotgun (WGS) entry which is preliminary data.</text>
</comment>
<accession>A0AA88KJD1</accession>
<dbReference type="RefSeq" id="XP_044549503.1">
    <property type="nucleotide sequence ID" value="XM_044692841.1"/>
</dbReference>
<gene>
    <name evidence="1" type="ORF">C9374_003325</name>
</gene>
<dbReference type="GeneID" id="68095780"/>
<evidence type="ECO:0008006" key="3">
    <source>
        <dbReference type="Google" id="ProtNLM"/>
    </source>
</evidence>
<protein>
    <recommendedName>
        <fullName evidence="3">F-box domain-containing protein</fullName>
    </recommendedName>
</protein>
<proteinExistence type="predicted"/>
<dbReference type="Proteomes" id="UP000816034">
    <property type="component" value="Unassembled WGS sequence"/>
</dbReference>
<name>A0AA88KJD1_NAELO</name>
<keyword evidence="2" id="KW-1185">Reference proteome</keyword>
<reference evidence="1 2" key="1">
    <citation type="journal article" date="2018" name="BMC Genomics">
        <title>The genome of Naegleria lovaniensis, the basis for a comparative approach to unravel pathogenicity factors of the human pathogenic amoeba N. fowleri.</title>
        <authorList>
            <person name="Liechti N."/>
            <person name="Schurch N."/>
            <person name="Bruggmann R."/>
            <person name="Wittwer M."/>
        </authorList>
    </citation>
    <scope>NUCLEOTIDE SEQUENCE [LARGE SCALE GENOMIC DNA]</scope>
    <source>
        <strain evidence="1 2">ATCC 30569</strain>
    </source>
</reference>
<organism evidence="1 2">
    <name type="scientific">Naegleria lovaniensis</name>
    <name type="common">Amoeba</name>
    <dbReference type="NCBI Taxonomy" id="51637"/>
    <lineage>
        <taxon>Eukaryota</taxon>
        <taxon>Discoba</taxon>
        <taxon>Heterolobosea</taxon>
        <taxon>Tetramitia</taxon>
        <taxon>Eutetramitia</taxon>
        <taxon>Vahlkampfiidae</taxon>
        <taxon>Naegleria</taxon>
    </lineage>
</organism>